<evidence type="ECO:0000313" key="2">
    <source>
        <dbReference type="Proteomes" id="UP000533306"/>
    </source>
</evidence>
<sequence>MSGPRIPKPVRQYKEVLRRILDSRPSGTRQRLAVALGTNRSFVSQISSLSYKVAVPAHHIDTIFEVCHFSPTERVEFLAAYDAAHPDQRKQSGGSVARRTIQVVVPDMGSERANRLVDDAIRDMARNIILILQEK</sequence>
<name>A0A7W9VXE8_9HYPH</name>
<accession>A0A7W9VXE8</accession>
<protein>
    <submittedName>
        <fullName evidence="1">Uncharacterized protein</fullName>
    </submittedName>
</protein>
<dbReference type="AlphaFoldDB" id="A0A7W9VXE8"/>
<dbReference type="EMBL" id="JACHEU010000004">
    <property type="protein sequence ID" value="MBB6014102.1"/>
    <property type="molecule type" value="Genomic_DNA"/>
</dbReference>
<comment type="caution">
    <text evidence="1">The sequence shown here is derived from an EMBL/GenBank/DDBJ whole genome shotgun (WGS) entry which is preliminary data.</text>
</comment>
<dbReference type="Proteomes" id="UP000533306">
    <property type="component" value="Unassembled WGS sequence"/>
</dbReference>
<reference evidence="1 2" key="1">
    <citation type="submission" date="2020-08" db="EMBL/GenBank/DDBJ databases">
        <title>Genomic Encyclopedia of Type Strains, Phase IV (KMG-IV): sequencing the most valuable type-strain genomes for metagenomic binning, comparative biology and taxonomic classification.</title>
        <authorList>
            <person name="Goeker M."/>
        </authorList>
    </citation>
    <scope>NUCLEOTIDE SEQUENCE [LARGE SCALE GENOMIC DNA]</scope>
    <source>
        <strain evidence="1 2">DSM 11099</strain>
    </source>
</reference>
<organism evidence="1 2">
    <name type="scientific">Aquamicrobium lusatiense</name>
    <dbReference type="NCBI Taxonomy" id="89772"/>
    <lineage>
        <taxon>Bacteria</taxon>
        <taxon>Pseudomonadati</taxon>
        <taxon>Pseudomonadota</taxon>
        <taxon>Alphaproteobacteria</taxon>
        <taxon>Hyphomicrobiales</taxon>
        <taxon>Phyllobacteriaceae</taxon>
        <taxon>Aquamicrobium</taxon>
    </lineage>
</organism>
<keyword evidence="2" id="KW-1185">Reference proteome</keyword>
<evidence type="ECO:0000313" key="1">
    <source>
        <dbReference type="EMBL" id="MBB6014102.1"/>
    </source>
</evidence>
<dbReference type="RefSeq" id="WP_183832290.1">
    <property type="nucleotide sequence ID" value="NZ_JACHEU010000004.1"/>
</dbReference>
<gene>
    <name evidence="1" type="ORF">HNR59_003496</name>
</gene>
<proteinExistence type="predicted"/>